<dbReference type="RefSeq" id="WP_196937487.1">
    <property type="nucleotide sequence ID" value="NZ_MU158689.1"/>
</dbReference>
<organism evidence="1 2">
    <name type="scientific">Sphingobacterium pedocola</name>
    <dbReference type="NCBI Taxonomy" id="2082722"/>
    <lineage>
        <taxon>Bacteria</taxon>
        <taxon>Pseudomonadati</taxon>
        <taxon>Bacteroidota</taxon>
        <taxon>Sphingobacteriia</taxon>
        <taxon>Sphingobacteriales</taxon>
        <taxon>Sphingobacteriaceae</taxon>
        <taxon>Sphingobacterium</taxon>
    </lineage>
</organism>
<evidence type="ECO:0000313" key="2">
    <source>
        <dbReference type="Proteomes" id="UP000618319"/>
    </source>
</evidence>
<gene>
    <name evidence="1" type="ORF">C4F40_03440</name>
</gene>
<proteinExistence type="predicted"/>
<sequence length="124" mass="13568">MIAKIKNTTKNLTVLGVALLGLAVTTQSFDNKEDVEEKADAKKSAVLAPNFLVNKGASFSPRNTVNPSLNCNQTDSKNCTYQITAEGMENVPEQESYTPTQIEEYESNGWIEPHAQSGLALYQN</sequence>
<comment type="caution">
    <text evidence="1">The sequence shown here is derived from an EMBL/GenBank/DDBJ whole genome shotgun (WGS) entry which is preliminary data.</text>
</comment>
<protein>
    <submittedName>
        <fullName evidence="1">Uncharacterized protein</fullName>
    </submittedName>
</protein>
<reference evidence="1 2" key="1">
    <citation type="submission" date="2018-02" db="EMBL/GenBank/DDBJ databases">
        <title>Sphingobacterium KA21.</title>
        <authorList>
            <person name="Vasarhelyi B.M."/>
            <person name="Deshmukh S."/>
            <person name="Balint B."/>
            <person name="Kukolya J."/>
        </authorList>
    </citation>
    <scope>NUCLEOTIDE SEQUENCE [LARGE SCALE GENOMIC DNA]</scope>
    <source>
        <strain evidence="1 2">Ka21</strain>
    </source>
</reference>
<dbReference type="EMBL" id="PSKQ01000017">
    <property type="protein sequence ID" value="MBE8719781.1"/>
    <property type="molecule type" value="Genomic_DNA"/>
</dbReference>
<dbReference type="Proteomes" id="UP000618319">
    <property type="component" value="Unassembled WGS sequence"/>
</dbReference>
<name>A0ABR9T369_9SPHI</name>
<accession>A0ABR9T369</accession>
<keyword evidence="2" id="KW-1185">Reference proteome</keyword>
<evidence type="ECO:0000313" key="1">
    <source>
        <dbReference type="EMBL" id="MBE8719781.1"/>
    </source>
</evidence>